<gene>
    <name evidence="2" type="ORF">LTRI10_LOCUS40137</name>
</gene>
<feature type="region of interest" description="Disordered" evidence="1">
    <location>
        <begin position="1"/>
        <end position="32"/>
    </location>
</feature>
<dbReference type="Proteomes" id="UP001497516">
    <property type="component" value="Chromosome 7"/>
</dbReference>
<dbReference type="AlphaFoldDB" id="A0AAV2FRA6"/>
<organism evidence="2 3">
    <name type="scientific">Linum trigynum</name>
    <dbReference type="NCBI Taxonomy" id="586398"/>
    <lineage>
        <taxon>Eukaryota</taxon>
        <taxon>Viridiplantae</taxon>
        <taxon>Streptophyta</taxon>
        <taxon>Embryophyta</taxon>
        <taxon>Tracheophyta</taxon>
        <taxon>Spermatophyta</taxon>
        <taxon>Magnoliopsida</taxon>
        <taxon>eudicotyledons</taxon>
        <taxon>Gunneridae</taxon>
        <taxon>Pentapetalae</taxon>
        <taxon>rosids</taxon>
        <taxon>fabids</taxon>
        <taxon>Malpighiales</taxon>
        <taxon>Linaceae</taxon>
        <taxon>Linum</taxon>
    </lineage>
</organism>
<accession>A0AAV2FRA6</accession>
<proteinExistence type="predicted"/>
<sequence>MMPARAIPKPRQTRLTPFRPPTQTTRSTSAASSICCAEPIPAADLGLASRETTSPSSISFVGNSTRRGVCQRASGLFVGNSSNFPVASRPLSTLQPQVILSLFQSTSPLVPAPEAGNIMMVQIALPLFWNVILLFNLAIRSFGEYSIL</sequence>
<reference evidence="2 3" key="1">
    <citation type="submission" date="2024-04" db="EMBL/GenBank/DDBJ databases">
        <authorList>
            <person name="Fracassetti M."/>
        </authorList>
    </citation>
    <scope>NUCLEOTIDE SEQUENCE [LARGE SCALE GENOMIC DNA]</scope>
</reference>
<feature type="compositionally biased region" description="Low complexity" evidence="1">
    <location>
        <begin position="13"/>
        <end position="32"/>
    </location>
</feature>
<evidence type="ECO:0000256" key="1">
    <source>
        <dbReference type="SAM" id="MobiDB-lite"/>
    </source>
</evidence>
<dbReference type="EMBL" id="OZ034820">
    <property type="protein sequence ID" value="CAL1399980.1"/>
    <property type="molecule type" value="Genomic_DNA"/>
</dbReference>
<evidence type="ECO:0000313" key="2">
    <source>
        <dbReference type="EMBL" id="CAL1399980.1"/>
    </source>
</evidence>
<evidence type="ECO:0000313" key="3">
    <source>
        <dbReference type="Proteomes" id="UP001497516"/>
    </source>
</evidence>
<protein>
    <submittedName>
        <fullName evidence="2">Uncharacterized protein</fullName>
    </submittedName>
</protein>
<keyword evidence="3" id="KW-1185">Reference proteome</keyword>
<name>A0AAV2FRA6_9ROSI</name>